<evidence type="ECO:0000313" key="1">
    <source>
        <dbReference type="EMBL" id="BAE51080.1"/>
    </source>
</evidence>
<dbReference type="OrthoDB" id="5918880at2"/>
<gene>
    <name evidence="1" type="ordered locus">amb2276</name>
</gene>
<evidence type="ECO:0000313" key="2">
    <source>
        <dbReference type="Proteomes" id="UP000007058"/>
    </source>
</evidence>
<dbReference type="InterPro" id="IPR018912">
    <property type="entry name" value="DUF2478"/>
</dbReference>
<dbReference type="Proteomes" id="UP000007058">
    <property type="component" value="Chromosome"/>
</dbReference>
<evidence type="ECO:0008006" key="3">
    <source>
        <dbReference type="Google" id="ProtNLM"/>
    </source>
</evidence>
<dbReference type="Pfam" id="PF10649">
    <property type="entry name" value="DUF2478"/>
    <property type="match status" value="1"/>
</dbReference>
<dbReference type="HOGENOM" id="CLU_106681_0_0_5"/>
<dbReference type="AlphaFoldDB" id="Q2W4Z5"/>
<proteinExistence type="predicted"/>
<sequence>MAEDDVVPPLKIGAIVRPPDANVPDSMEGFARILQGQGYFVRGLVQRNSAPEGGCGCAMTLVDLDNGQHFRISQNLGSGSVCCRVDTQAVAEASLVLRRAMETETDLLIVNKFGKLESQGLGLMDEILAAVSLGIPLLTSVEAPLLECWRDFTGGVARELSPGCGALMRWWDEIRPRGVPRSSRLLRPLQDDQPFQRMEPIPETS</sequence>
<accession>Q2W4Z5</accession>
<dbReference type="EMBL" id="AP007255">
    <property type="protein sequence ID" value="BAE51080.1"/>
    <property type="molecule type" value="Genomic_DNA"/>
</dbReference>
<protein>
    <recommendedName>
        <fullName evidence="3">Molybdenum ABC transporter ATP-binding protein</fullName>
    </recommendedName>
</protein>
<organism evidence="1 2">
    <name type="scientific">Paramagnetospirillum magneticum (strain ATCC 700264 / AMB-1)</name>
    <name type="common">Magnetospirillum magneticum</name>
    <dbReference type="NCBI Taxonomy" id="342108"/>
    <lineage>
        <taxon>Bacteria</taxon>
        <taxon>Pseudomonadati</taxon>
        <taxon>Pseudomonadota</taxon>
        <taxon>Alphaproteobacteria</taxon>
        <taxon>Rhodospirillales</taxon>
        <taxon>Magnetospirillaceae</taxon>
        <taxon>Paramagnetospirillum</taxon>
    </lineage>
</organism>
<name>Q2W4Z5_PARM1</name>
<dbReference type="RefSeq" id="WP_011384674.1">
    <property type="nucleotide sequence ID" value="NC_007626.1"/>
</dbReference>
<dbReference type="KEGG" id="mag:amb2276"/>
<keyword evidence="2" id="KW-1185">Reference proteome</keyword>
<reference evidence="1 2" key="1">
    <citation type="journal article" date="2005" name="DNA Res.">
        <title>Complete genome sequence of the facultative anaerobic magnetotactic bacterium Magnetospirillum sp. strain AMB-1.</title>
        <authorList>
            <person name="Matsunaga T."/>
            <person name="Okamura Y."/>
            <person name="Fukuda Y."/>
            <person name="Wahyudi A.T."/>
            <person name="Murase Y."/>
            <person name="Takeyama H."/>
        </authorList>
    </citation>
    <scope>NUCLEOTIDE SEQUENCE [LARGE SCALE GENOMIC DNA]</scope>
    <source>
        <strain evidence="2">ATCC 700264 / AMB-1</strain>
    </source>
</reference>
<dbReference type="STRING" id="342108.amb2276"/>